<dbReference type="GO" id="GO:0015288">
    <property type="term" value="F:porin activity"/>
    <property type="evidence" value="ECO:0007669"/>
    <property type="project" value="TreeGrafter"/>
</dbReference>
<proteinExistence type="inferred from homology"/>
<feature type="coiled-coil region" evidence="8">
    <location>
        <begin position="447"/>
        <end position="513"/>
    </location>
</feature>
<dbReference type="OrthoDB" id="581172at2"/>
<evidence type="ECO:0000256" key="4">
    <source>
        <dbReference type="ARBA" id="ARBA00022452"/>
    </source>
</evidence>
<comment type="subcellular location">
    <subcellularLocation>
        <location evidence="1">Cell outer membrane</location>
    </subcellularLocation>
</comment>
<feature type="region of interest" description="Disordered" evidence="9">
    <location>
        <begin position="77"/>
        <end position="101"/>
    </location>
</feature>
<evidence type="ECO:0000256" key="7">
    <source>
        <dbReference type="ARBA" id="ARBA00023237"/>
    </source>
</evidence>
<dbReference type="EMBL" id="CP036267">
    <property type="protein sequence ID" value="QDT32959.1"/>
    <property type="molecule type" value="Genomic_DNA"/>
</dbReference>
<dbReference type="GO" id="GO:0009279">
    <property type="term" value="C:cell outer membrane"/>
    <property type="evidence" value="ECO:0007669"/>
    <property type="project" value="UniProtKB-SubCell"/>
</dbReference>
<dbReference type="InterPro" id="IPR003423">
    <property type="entry name" value="OMP_efflux"/>
</dbReference>
<reference evidence="10 11" key="1">
    <citation type="submission" date="2019-02" db="EMBL/GenBank/DDBJ databases">
        <title>Deep-cultivation of Planctomycetes and their phenomic and genomic characterization uncovers novel biology.</title>
        <authorList>
            <person name="Wiegand S."/>
            <person name="Jogler M."/>
            <person name="Boedeker C."/>
            <person name="Pinto D."/>
            <person name="Vollmers J."/>
            <person name="Rivas-Marin E."/>
            <person name="Kohn T."/>
            <person name="Peeters S.H."/>
            <person name="Heuer A."/>
            <person name="Rast P."/>
            <person name="Oberbeckmann S."/>
            <person name="Bunk B."/>
            <person name="Jeske O."/>
            <person name="Meyerdierks A."/>
            <person name="Storesund J.E."/>
            <person name="Kallscheuer N."/>
            <person name="Luecker S."/>
            <person name="Lage O.M."/>
            <person name="Pohl T."/>
            <person name="Merkel B.J."/>
            <person name="Hornburger P."/>
            <person name="Mueller R.-W."/>
            <person name="Bruemmer F."/>
            <person name="Labrenz M."/>
            <person name="Spormann A.M."/>
            <person name="Op den Camp H."/>
            <person name="Overmann J."/>
            <person name="Amann R."/>
            <person name="Jetten M.S.M."/>
            <person name="Mascher T."/>
            <person name="Medema M.H."/>
            <person name="Devos D.P."/>
            <person name="Kaster A.-K."/>
            <person name="Ovreas L."/>
            <person name="Rohde M."/>
            <person name="Galperin M.Y."/>
            <person name="Jogler C."/>
        </authorList>
    </citation>
    <scope>NUCLEOTIDE SEQUENCE [LARGE SCALE GENOMIC DNA]</scope>
    <source>
        <strain evidence="10 11">Mal48</strain>
    </source>
</reference>
<keyword evidence="11" id="KW-1185">Reference proteome</keyword>
<evidence type="ECO:0000313" key="11">
    <source>
        <dbReference type="Proteomes" id="UP000315724"/>
    </source>
</evidence>
<keyword evidence="7" id="KW-0998">Cell outer membrane</keyword>
<dbReference type="Proteomes" id="UP000315724">
    <property type="component" value="Chromosome"/>
</dbReference>
<keyword evidence="4" id="KW-1134">Transmembrane beta strand</keyword>
<evidence type="ECO:0000256" key="2">
    <source>
        <dbReference type="ARBA" id="ARBA00007613"/>
    </source>
</evidence>
<evidence type="ECO:0000256" key="6">
    <source>
        <dbReference type="ARBA" id="ARBA00023136"/>
    </source>
</evidence>
<dbReference type="PANTHER" id="PTHR30026:SF21">
    <property type="entry name" value="SLR1270 PROTEIN"/>
    <property type="match status" value="1"/>
</dbReference>
<dbReference type="Gene3D" id="1.20.1600.10">
    <property type="entry name" value="Outer membrane efflux proteins (OEP)"/>
    <property type="match status" value="1"/>
</dbReference>
<name>A0A517QMT0_9PLAN</name>
<evidence type="ECO:0000256" key="5">
    <source>
        <dbReference type="ARBA" id="ARBA00022692"/>
    </source>
</evidence>
<dbReference type="InterPro" id="IPR051906">
    <property type="entry name" value="TolC-like"/>
</dbReference>
<dbReference type="AlphaFoldDB" id="A0A517QMT0"/>
<evidence type="ECO:0000256" key="9">
    <source>
        <dbReference type="SAM" id="MobiDB-lite"/>
    </source>
</evidence>
<dbReference type="KEGG" id="tpol:Mal48_22090"/>
<dbReference type="SUPFAM" id="SSF56954">
    <property type="entry name" value="Outer membrane efflux proteins (OEP)"/>
    <property type="match status" value="1"/>
</dbReference>
<evidence type="ECO:0000256" key="8">
    <source>
        <dbReference type="SAM" id="Coils"/>
    </source>
</evidence>
<dbReference type="PROSITE" id="PS51257">
    <property type="entry name" value="PROKAR_LIPOPROTEIN"/>
    <property type="match status" value="1"/>
</dbReference>
<dbReference type="GO" id="GO:0015562">
    <property type="term" value="F:efflux transmembrane transporter activity"/>
    <property type="evidence" value="ECO:0007669"/>
    <property type="project" value="InterPro"/>
</dbReference>
<evidence type="ECO:0000313" key="10">
    <source>
        <dbReference type="EMBL" id="QDT32959.1"/>
    </source>
</evidence>
<evidence type="ECO:0000256" key="1">
    <source>
        <dbReference type="ARBA" id="ARBA00004442"/>
    </source>
</evidence>
<dbReference type="Pfam" id="PF02321">
    <property type="entry name" value="OEP"/>
    <property type="match status" value="1"/>
</dbReference>
<dbReference type="PANTHER" id="PTHR30026">
    <property type="entry name" value="OUTER MEMBRANE PROTEIN TOLC"/>
    <property type="match status" value="1"/>
</dbReference>
<gene>
    <name evidence="10" type="ORF">Mal48_22090</name>
</gene>
<accession>A0A517QMT0</accession>
<dbReference type="GO" id="GO:1990281">
    <property type="term" value="C:efflux pump complex"/>
    <property type="evidence" value="ECO:0007669"/>
    <property type="project" value="TreeGrafter"/>
</dbReference>
<evidence type="ECO:0000256" key="3">
    <source>
        <dbReference type="ARBA" id="ARBA00022448"/>
    </source>
</evidence>
<keyword evidence="6" id="KW-0472">Membrane</keyword>
<protein>
    <submittedName>
        <fullName evidence="10">Outer membrane efflux protein</fullName>
    </submittedName>
</protein>
<keyword evidence="8" id="KW-0175">Coiled coil</keyword>
<keyword evidence="5" id="KW-0812">Transmembrane</keyword>
<comment type="similarity">
    <text evidence="2">Belongs to the outer membrane factor (OMF) (TC 1.B.17) family.</text>
</comment>
<sequence length="563" mass="62648">MRLIFCALVVIGMLGCARTRSRVAEPCPYPNQAGELVNSLSVNDPAIQIDAEIQTNKVIEEDRNELSQVSYQVVTGQADSAQSDLDTKEEEGSSPSENEIDSSAQLRLVAPAVEISSSNELSLDAVIASVYNAYPSLEAALHQRGIVNGELISAQGAFDTKFKAASENTTVGFYENYRNSIGLIQPLYQGGEVFAGYRIGRGSFEPWYKERQTNGGGEFKAGVVLPLAQDRTIDERRAEQWRTQYERHIVEAEIQAQLISFVQSASIAYWEWVAAGESYRVATQILELAESRSERIRSQVENGLLDPPELTDNLRLIAERQAKLAQTSEKLQKAAIKLSLYYRGVDGRPIIPSDVPLPKFPNPTMVNSDKLLVDSQVALNQRPELVVFELVKKQLDIDYTEACNQLRPEIDAVFAASKDTGEPTSSKNDKGPFQLDASLFVNVPLQRRKAKGKIHQIESKVSQLNAKRRLTEDNIVADVQSAYASLTTAFEQVKETQQAVTHAEELAQRERRNFELGSSDLLKVTLREQYAVESRQKNINARLSYFVAQANYRASLAQDALPR</sequence>
<keyword evidence="3" id="KW-0813">Transport</keyword>
<organism evidence="10 11">
    <name type="scientific">Thalassoglobus polymorphus</name>
    <dbReference type="NCBI Taxonomy" id="2527994"/>
    <lineage>
        <taxon>Bacteria</taxon>
        <taxon>Pseudomonadati</taxon>
        <taxon>Planctomycetota</taxon>
        <taxon>Planctomycetia</taxon>
        <taxon>Planctomycetales</taxon>
        <taxon>Planctomycetaceae</taxon>
        <taxon>Thalassoglobus</taxon>
    </lineage>
</organism>